<proteinExistence type="predicted"/>
<evidence type="ECO:0000313" key="2">
    <source>
        <dbReference type="Proteomes" id="UP000177122"/>
    </source>
</evidence>
<dbReference type="EMBL" id="MHLI01000008">
    <property type="protein sequence ID" value="OGZ05668.1"/>
    <property type="molecule type" value="Genomic_DNA"/>
</dbReference>
<organism evidence="1 2">
    <name type="scientific">Candidatus Lloydbacteria bacterium RIFCSPHIGHO2_01_FULL_49_22</name>
    <dbReference type="NCBI Taxonomy" id="1798658"/>
    <lineage>
        <taxon>Bacteria</taxon>
        <taxon>Candidatus Lloydiibacteriota</taxon>
    </lineage>
</organism>
<dbReference type="AlphaFoldDB" id="A0A1G2CYT3"/>
<accession>A0A1G2CYT3</accession>
<comment type="caution">
    <text evidence="1">The sequence shown here is derived from an EMBL/GenBank/DDBJ whole genome shotgun (WGS) entry which is preliminary data.</text>
</comment>
<sequence>MSDLNQRSVSSIMLADEVSMERQSPQEANPVVLENIADDRIWRARIGVPGIYAIHSNKNETAYFLVTSFFDCRRGRMAIRVFPISLWEDGTCVDRVAVPQSGEHLPFLPSCVLWGKCDYDRLPNEHHEMLSRWADTILDGIDEYDDTHPRHMRKTRP</sequence>
<protein>
    <submittedName>
        <fullName evidence="1">Uncharacterized protein</fullName>
    </submittedName>
</protein>
<name>A0A1G2CYT3_9BACT</name>
<dbReference type="Proteomes" id="UP000177122">
    <property type="component" value="Unassembled WGS sequence"/>
</dbReference>
<gene>
    <name evidence="1" type="ORF">A2845_04915</name>
</gene>
<reference evidence="1 2" key="1">
    <citation type="journal article" date="2016" name="Nat. Commun.">
        <title>Thousands of microbial genomes shed light on interconnected biogeochemical processes in an aquifer system.</title>
        <authorList>
            <person name="Anantharaman K."/>
            <person name="Brown C.T."/>
            <person name="Hug L.A."/>
            <person name="Sharon I."/>
            <person name="Castelle C.J."/>
            <person name="Probst A.J."/>
            <person name="Thomas B.C."/>
            <person name="Singh A."/>
            <person name="Wilkins M.J."/>
            <person name="Karaoz U."/>
            <person name="Brodie E.L."/>
            <person name="Williams K.H."/>
            <person name="Hubbard S.S."/>
            <person name="Banfield J.F."/>
        </authorList>
    </citation>
    <scope>NUCLEOTIDE SEQUENCE [LARGE SCALE GENOMIC DNA]</scope>
</reference>
<evidence type="ECO:0000313" key="1">
    <source>
        <dbReference type="EMBL" id="OGZ05668.1"/>
    </source>
</evidence>